<dbReference type="EMBL" id="DF238814">
    <property type="protein sequence ID" value="GAC97836.1"/>
    <property type="molecule type" value="Genomic_DNA"/>
</dbReference>
<evidence type="ECO:0000313" key="1">
    <source>
        <dbReference type="EMBL" id="GAC97836.1"/>
    </source>
</evidence>
<reference evidence="2" key="1">
    <citation type="journal article" date="2013" name="Genome Announc.">
        <title>Draft genome sequence of the basidiomycetous yeast-like fungus Pseudozyma hubeiensis SY62, which produces an abundant amount of the biosurfactant mannosylerythritol lipids.</title>
        <authorList>
            <person name="Konishi M."/>
            <person name="Hatada Y."/>
            <person name="Horiuchi J."/>
        </authorList>
    </citation>
    <scope>NUCLEOTIDE SEQUENCE [LARGE SCALE GENOMIC DNA]</scope>
    <source>
        <strain evidence="2">SY62</strain>
    </source>
</reference>
<evidence type="ECO:0000313" key="2">
    <source>
        <dbReference type="Proteomes" id="UP000014071"/>
    </source>
</evidence>
<dbReference type="AlphaFoldDB" id="R9P910"/>
<dbReference type="Proteomes" id="UP000014071">
    <property type="component" value="Unassembled WGS sequence"/>
</dbReference>
<dbReference type="HOGENOM" id="CLU_2513621_0_0_1"/>
<gene>
    <name evidence="1" type="ORF">PHSY_005424</name>
</gene>
<keyword evidence="2" id="KW-1185">Reference proteome</keyword>
<accession>R9P910</accession>
<sequence>MDPAAVTRAVGQTDVAPIRNEQRRLQLAIDSAAADNAMCMHSQSICRCLLYTPVARTFPLTFLGRGRGRVEANTSDCGPPSLMTK</sequence>
<protein>
    <submittedName>
        <fullName evidence="1">Uncharacterized protein</fullName>
    </submittedName>
</protein>
<organism evidence="1 2">
    <name type="scientific">Pseudozyma hubeiensis (strain SY62)</name>
    <name type="common">Yeast</name>
    <dbReference type="NCBI Taxonomy" id="1305764"/>
    <lineage>
        <taxon>Eukaryota</taxon>
        <taxon>Fungi</taxon>
        <taxon>Dikarya</taxon>
        <taxon>Basidiomycota</taxon>
        <taxon>Ustilaginomycotina</taxon>
        <taxon>Ustilaginomycetes</taxon>
        <taxon>Ustilaginales</taxon>
        <taxon>Ustilaginaceae</taxon>
        <taxon>Pseudozyma</taxon>
    </lineage>
</organism>
<proteinExistence type="predicted"/>
<dbReference type="RefSeq" id="XP_012191423.1">
    <property type="nucleotide sequence ID" value="XM_012336033.1"/>
</dbReference>
<dbReference type="GeneID" id="24110702"/>
<name>R9P910_PSEHS</name>